<dbReference type="AlphaFoldDB" id="A0A0E9WEE1"/>
<reference evidence="1" key="2">
    <citation type="journal article" date="2015" name="Fish Shellfish Immunol.">
        <title>Early steps in the European eel (Anguilla anguilla)-Vibrio vulnificus interaction in the gills: Role of the RtxA13 toxin.</title>
        <authorList>
            <person name="Callol A."/>
            <person name="Pajuelo D."/>
            <person name="Ebbesson L."/>
            <person name="Teles M."/>
            <person name="MacKenzie S."/>
            <person name="Amaro C."/>
        </authorList>
    </citation>
    <scope>NUCLEOTIDE SEQUENCE</scope>
</reference>
<evidence type="ECO:0000313" key="1">
    <source>
        <dbReference type="EMBL" id="JAH88734.1"/>
    </source>
</evidence>
<accession>A0A0E9WEE1</accession>
<organism evidence="1">
    <name type="scientific">Anguilla anguilla</name>
    <name type="common">European freshwater eel</name>
    <name type="synonym">Muraena anguilla</name>
    <dbReference type="NCBI Taxonomy" id="7936"/>
    <lineage>
        <taxon>Eukaryota</taxon>
        <taxon>Metazoa</taxon>
        <taxon>Chordata</taxon>
        <taxon>Craniata</taxon>
        <taxon>Vertebrata</taxon>
        <taxon>Euteleostomi</taxon>
        <taxon>Actinopterygii</taxon>
        <taxon>Neopterygii</taxon>
        <taxon>Teleostei</taxon>
        <taxon>Anguilliformes</taxon>
        <taxon>Anguillidae</taxon>
        <taxon>Anguilla</taxon>
    </lineage>
</organism>
<protein>
    <submittedName>
        <fullName evidence="1">Uncharacterized protein</fullName>
    </submittedName>
</protein>
<proteinExistence type="predicted"/>
<reference evidence="1" key="1">
    <citation type="submission" date="2014-11" db="EMBL/GenBank/DDBJ databases">
        <authorList>
            <person name="Amaro Gonzalez C."/>
        </authorList>
    </citation>
    <scope>NUCLEOTIDE SEQUENCE</scope>
</reference>
<name>A0A0E9WEE1_ANGAN</name>
<sequence length="43" mass="4901">MVIELAGIFASYKSLKYVLFISNSWHAVVFKIPADGHSFPPYR</sequence>
<dbReference type="EMBL" id="GBXM01019843">
    <property type="protein sequence ID" value="JAH88734.1"/>
    <property type="molecule type" value="Transcribed_RNA"/>
</dbReference>